<feature type="transmembrane region" description="Helical" evidence="2">
    <location>
        <begin position="95"/>
        <end position="118"/>
    </location>
</feature>
<evidence type="ECO:0000256" key="2">
    <source>
        <dbReference type="SAM" id="Phobius"/>
    </source>
</evidence>
<feature type="region of interest" description="Disordered" evidence="1">
    <location>
        <begin position="302"/>
        <end position="321"/>
    </location>
</feature>
<feature type="transmembrane region" description="Helical" evidence="2">
    <location>
        <begin position="130"/>
        <end position="152"/>
    </location>
</feature>
<comment type="caution">
    <text evidence="3">The sequence shown here is derived from an EMBL/GenBank/DDBJ whole genome shotgun (WGS) entry which is preliminary data.</text>
</comment>
<sequence length="321" mass="35609">MIPEVTGTDRIIGLFVACTATGMYIVSLMYCLRWLLYTDGGWKLRDRIDRVMVSAVLSMAVLSSVHTSLAVSTTFGVVQDLERGSDGTSNGSLPWSSVVMCTVANMTVLIADGFLIYRCWRMYARSLKRVAIPCFFWIGGVACTVLQLYWQVVQSAPIQAVWTPVNMNIGPGTILTPFWASTIVVNLYTTSVLVYRIWRAANAQPASATPNTDLRFIVRILIESGAIYALITIPHFVAWWTTSSMAILVLGWINLPVVCSAFNLIVIRTARHRMDVDLERAEKQAVIPSMVFASPPEAEQFPSTYSHEFDSRQSTLTAESS</sequence>
<reference evidence="3 4" key="1">
    <citation type="submission" date="2019-12" db="EMBL/GenBank/DDBJ databases">
        <authorList>
            <person name="Floudas D."/>
            <person name="Bentzer J."/>
            <person name="Ahren D."/>
            <person name="Johansson T."/>
            <person name="Persson P."/>
            <person name="Tunlid A."/>
        </authorList>
    </citation>
    <scope>NUCLEOTIDE SEQUENCE [LARGE SCALE GENOMIC DNA]</scope>
    <source>
        <strain evidence="3 4">CBS 102.39</strain>
    </source>
</reference>
<evidence type="ECO:0000313" key="4">
    <source>
        <dbReference type="Proteomes" id="UP000521872"/>
    </source>
</evidence>
<dbReference type="AlphaFoldDB" id="A0A8H4QLW6"/>
<accession>A0A8H4QLW6</accession>
<feature type="transmembrane region" description="Helical" evidence="2">
    <location>
        <begin position="216"/>
        <end position="240"/>
    </location>
</feature>
<feature type="transmembrane region" description="Helical" evidence="2">
    <location>
        <begin position="172"/>
        <end position="195"/>
    </location>
</feature>
<name>A0A8H4QLW6_9AGAR</name>
<organism evidence="3 4">
    <name type="scientific">Agrocybe pediades</name>
    <dbReference type="NCBI Taxonomy" id="84607"/>
    <lineage>
        <taxon>Eukaryota</taxon>
        <taxon>Fungi</taxon>
        <taxon>Dikarya</taxon>
        <taxon>Basidiomycota</taxon>
        <taxon>Agaricomycotina</taxon>
        <taxon>Agaricomycetes</taxon>
        <taxon>Agaricomycetidae</taxon>
        <taxon>Agaricales</taxon>
        <taxon>Agaricineae</taxon>
        <taxon>Strophariaceae</taxon>
        <taxon>Agrocybe</taxon>
    </lineage>
</organism>
<evidence type="ECO:0000313" key="3">
    <source>
        <dbReference type="EMBL" id="KAF4612712.1"/>
    </source>
</evidence>
<keyword evidence="2" id="KW-1133">Transmembrane helix</keyword>
<keyword evidence="4" id="KW-1185">Reference proteome</keyword>
<dbReference type="EMBL" id="JAACJL010000047">
    <property type="protein sequence ID" value="KAF4612712.1"/>
    <property type="molecule type" value="Genomic_DNA"/>
</dbReference>
<keyword evidence="2" id="KW-0472">Membrane</keyword>
<gene>
    <name evidence="3" type="ORF">D9613_011835</name>
</gene>
<feature type="transmembrane region" description="Helical" evidence="2">
    <location>
        <begin position="246"/>
        <end position="266"/>
    </location>
</feature>
<proteinExistence type="predicted"/>
<keyword evidence="2" id="KW-0812">Transmembrane</keyword>
<feature type="transmembrane region" description="Helical" evidence="2">
    <location>
        <begin position="12"/>
        <end position="32"/>
    </location>
</feature>
<protein>
    <submittedName>
        <fullName evidence="3">Uncharacterized protein</fullName>
    </submittedName>
</protein>
<evidence type="ECO:0000256" key="1">
    <source>
        <dbReference type="SAM" id="MobiDB-lite"/>
    </source>
</evidence>
<feature type="transmembrane region" description="Helical" evidence="2">
    <location>
        <begin position="53"/>
        <end position="75"/>
    </location>
</feature>
<dbReference type="Proteomes" id="UP000521872">
    <property type="component" value="Unassembled WGS sequence"/>
</dbReference>